<comment type="catalytic activity">
    <reaction evidence="13">
        <text>dibenzothiophene + 2 FMNH2 + 2 O2 = dibenzothiophene 5,5-dioxide + 2 FMN + 2 H2O + 2 H(+)</text>
        <dbReference type="Rhea" id="RHEA:49072"/>
        <dbReference type="ChEBI" id="CHEBI:15377"/>
        <dbReference type="ChEBI" id="CHEBI:15378"/>
        <dbReference type="ChEBI" id="CHEBI:15379"/>
        <dbReference type="ChEBI" id="CHEBI:23681"/>
        <dbReference type="ChEBI" id="CHEBI:57618"/>
        <dbReference type="ChEBI" id="CHEBI:58210"/>
        <dbReference type="ChEBI" id="CHEBI:90356"/>
        <dbReference type="EC" id="1.14.14.21"/>
    </reaction>
</comment>
<dbReference type="Gene3D" id="1.10.540.10">
    <property type="entry name" value="Acyl-CoA dehydrogenase/oxidase, N-terminal domain"/>
    <property type="match status" value="1"/>
</dbReference>
<evidence type="ECO:0000256" key="10">
    <source>
        <dbReference type="ARBA" id="ARBA00034345"/>
    </source>
</evidence>
<dbReference type="GO" id="GO:0008470">
    <property type="term" value="F:3-methylbutanoyl-CoA dehydrogenase activity"/>
    <property type="evidence" value="ECO:0007669"/>
    <property type="project" value="TreeGrafter"/>
</dbReference>
<feature type="domain" description="Acyl-CoA dehydrogenase/oxidase N-terminal" evidence="15">
    <location>
        <begin position="22"/>
        <end position="123"/>
    </location>
</feature>
<evidence type="ECO:0000256" key="6">
    <source>
        <dbReference type="ARBA" id="ARBA00023033"/>
    </source>
</evidence>
<dbReference type="GO" id="GO:0006552">
    <property type="term" value="P:L-leucine catabolic process"/>
    <property type="evidence" value="ECO:0007669"/>
    <property type="project" value="TreeGrafter"/>
</dbReference>
<dbReference type="InterPro" id="IPR023922">
    <property type="entry name" value="S04_starv_induced_SfnB"/>
</dbReference>
<feature type="domain" description="Acyl-CoA oxidase/dehydrogenase middle" evidence="14">
    <location>
        <begin position="132"/>
        <end position="218"/>
    </location>
</feature>
<sequence length="402" mass="43513">MSQAILKPEAAHVIRDDAEAIEVARSFAAYLAPGASDRDRAGTAPRAELAKLAESGLLGIAVPREAGGAGVSHETLAKVFAILAAGDPAVAQVPQNHFVFLDLLARLGTREQKRFFFAEILRGARFGNALSERDSAHVMDFKTRLSAHGDGRFRLNGTKYYCTGALTAQYVPVFAMDDQDRLVVAYLDRHWPGIEIGEDWFAMGQRATVSGTTRLTDVVVPEDRVVPLWPSFGRPQISGAFGQLIHAAIDIGIARGALEEGAAFVKTKSRPWFESGVASPAEEPLVMHRFGELTAKLWAAEELLGRAGRALDAAERKLDEETAGAASLAVAAAKAFGGDIALEIGNEIFSLAGTRAADERINLNRHWRNARTHTLHDPSRWKYLHIGNFTVNGVKPPNHGLI</sequence>
<evidence type="ECO:0000256" key="13">
    <source>
        <dbReference type="ARBA" id="ARBA00049456"/>
    </source>
</evidence>
<dbReference type="GO" id="GO:0005737">
    <property type="term" value="C:cytoplasm"/>
    <property type="evidence" value="ECO:0007669"/>
    <property type="project" value="UniProtKB-SubCell"/>
</dbReference>
<evidence type="ECO:0000259" key="14">
    <source>
        <dbReference type="Pfam" id="PF02770"/>
    </source>
</evidence>
<comment type="catalytic activity">
    <reaction evidence="12">
        <text>dibenzothiophene 5-oxide + FMNH2 + O2 = dibenzothiophene 5,5-dioxide + FMN + H2O + H(+)</text>
        <dbReference type="Rhea" id="RHEA:49080"/>
        <dbReference type="ChEBI" id="CHEBI:15377"/>
        <dbReference type="ChEBI" id="CHEBI:15378"/>
        <dbReference type="ChEBI" id="CHEBI:15379"/>
        <dbReference type="ChEBI" id="CHEBI:23683"/>
        <dbReference type="ChEBI" id="CHEBI:57618"/>
        <dbReference type="ChEBI" id="CHEBI:58210"/>
        <dbReference type="ChEBI" id="CHEBI:90356"/>
    </reaction>
</comment>
<dbReference type="Pfam" id="PF08028">
    <property type="entry name" value="Acyl-CoA_dh_2"/>
    <property type="match status" value="1"/>
</dbReference>
<keyword evidence="2" id="KW-0285">Flavoprotein</keyword>
<dbReference type="PIRSF" id="PIRSF016578">
    <property type="entry name" value="HsaA"/>
    <property type="match status" value="1"/>
</dbReference>
<dbReference type="PANTHER" id="PTHR43884">
    <property type="entry name" value="ACYL-COA DEHYDROGENASE"/>
    <property type="match status" value="1"/>
</dbReference>
<dbReference type="Pfam" id="PF02770">
    <property type="entry name" value="Acyl-CoA_dh_M"/>
    <property type="match status" value="1"/>
</dbReference>
<dbReference type="SUPFAM" id="SSF56645">
    <property type="entry name" value="Acyl-CoA dehydrogenase NM domain-like"/>
    <property type="match status" value="1"/>
</dbReference>
<keyword evidence="3" id="KW-0288">FMN</keyword>
<comment type="subcellular location">
    <subcellularLocation>
        <location evidence="1">Cytoplasm</location>
    </subcellularLocation>
</comment>
<name>A0A0K2VQG0_MESPL</name>
<keyword evidence="5" id="KW-0560">Oxidoreductase</keyword>
<comment type="pathway">
    <text evidence="7">Sulfur metabolism; dibenzothiophene degradation.</text>
</comment>
<dbReference type="InterPro" id="IPR046373">
    <property type="entry name" value="Acyl-CoA_Oxase/DH_mid-dom_sf"/>
</dbReference>
<dbReference type="EC" id="1.14.14.21" evidence="9"/>
<dbReference type="EMBL" id="CCND01000005">
    <property type="protein sequence ID" value="CDX51127.1"/>
    <property type="molecule type" value="Genomic_DNA"/>
</dbReference>
<dbReference type="Gene3D" id="2.40.110.10">
    <property type="entry name" value="Butyryl-CoA Dehydrogenase, subunit A, domain 2"/>
    <property type="match status" value="1"/>
</dbReference>
<dbReference type="InterPro" id="IPR013786">
    <property type="entry name" value="AcylCoA_DH/ox_N"/>
</dbReference>
<evidence type="ECO:0000313" key="17">
    <source>
        <dbReference type="EMBL" id="CDX51127.1"/>
    </source>
</evidence>
<comment type="catalytic activity">
    <reaction evidence="11">
        <text>dibenzothiophene + FMNH2 + O2 = dibenzothiophene 5-oxide + FMN + H2O + H(+)</text>
        <dbReference type="Rhea" id="RHEA:49076"/>
        <dbReference type="ChEBI" id="CHEBI:15377"/>
        <dbReference type="ChEBI" id="CHEBI:15378"/>
        <dbReference type="ChEBI" id="CHEBI:15379"/>
        <dbReference type="ChEBI" id="CHEBI:23681"/>
        <dbReference type="ChEBI" id="CHEBI:23683"/>
        <dbReference type="ChEBI" id="CHEBI:57618"/>
        <dbReference type="ChEBI" id="CHEBI:58210"/>
    </reaction>
</comment>
<protein>
    <recommendedName>
        <fullName evidence="10">Dibenzothiophene monooxygenase</fullName>
        <ecNumber evidence="9">1.14.14.21</ecNumber>
    </recommendedName>
</protein>
<dbReference type="AlphaFoldDB" id="A0A0K2VQG0"/>
<dbReference type="SUPFAM" id="SSF47203">
    <property type="entry name" value="Acyl-CoA dehydrogenase C-terminal domain-like"/>
    <property type="match status" value="1"/>
</dbReference>
<dbReference type="InterPro" id="IPR013107">
    <property type="entry name" value="Acyl-CoA_DH_C"/>
</dbReference>
<dbReference type="Proteomes" id="UP000182888">
    <property type="component" value="Unassembled WGS sequence"/>
</dbReference>
<evidence type="ECO:0000256" key="7">
    <source>
        <dbReference type="ARBA" id="ARBA00034307"/>
    </source>
</evidence>
<evidence type="ECO:0000256" key="3">
    <source>
        <dbReference type="ARBA" id="ARBA00022643"/>
    </source>
</evidence>
<dbReference type="Pfam" id="PF02771">
    <property type="entry name" value="Acyl-CoA_dh_N"/>
    <property type="match status" value="1"/>
</dbReference>
<evidence type="ECO:0000256" key="9">
    <source>
        <dbReference type="ARBA" id="ARBA00034328"/>
    </source>
</evidence>
<evidence type="ECO:0000256" key="12">
    <source>
        <dbReference type="ARBA" id="ARBA00048445"/>
    </source>
</evidence>
<evidence type="ECO:0000259" key="15">
    <source>
        <dbReference type="Pfam" id="PF02771"/>
    </source>
</evidence>
<evidence type="ECO:0000256" key="1">
    <source>
        <dbReference type="ARBA" id="ARBA00004496"/>
    </source>
</evidence>
<evidence type="ECO:0000259" key="16">
    <source>
        <dbReference type="Pfam" id="PF08028"/>
    </source>
</evidence>
<reference evidence="18" key="1">
    <citation type="submission" date="2014-08" db="EMBL/GenBank/DDBJ databases">
        <authorList>
            <person name="Edwards T."/>
        </authorList>
    </citation>
    <scope>NUCLEOTIDE SEQUENCE [LARGE SCALE GENOMIC DNA]</scope>
</reference>
<dbReference type="InterPro" id="IPR036250">
    <property type="entry name" value="AcylCo_DH-like_C"/>
</dbReference>
<accession>A0A0K2VQG0</accession>
<dbReference type="GO" id="GO:0004497">
    <property type="term" value="F:monooxygenase activity"/>
    <property type="evidence" value="ECO:0007669"/>
    <property type="project" value="UniProtKB-KW"/>
</dbReference>
<proteinExistence type="inferred from homology"/>
<dbReference type="InterPro" id="IPR006091">
    <property type="entry name" value="Acyl-CoA_Oxase/DH_mid-dom"/>
</dbReference>
<comment type="similarity">
    <text evidence="8">Belongs to the DszC flavin monooxygenase family.</text>
</comment>
<feature type="domain" description="Acyl-CoA dehydrogenase C-terminal" evidence="16">
    <location>
        <begin position="244"/>
        <end position="376"/>
    </location>
</feature>
<keyword evidence="4" id="KW-0547">Nucleotide-binding</keyword>
<evidence type="ECO:0000256" key="2">
    <source>
        <dbReference type="ARBA" id="ARBA00022630"/>
    </source>
</evidence>
<evidence type="ECO:0000313" key="18">
    <source>
        <dbReference type="Proteomes" id="UP000182888"/>
    </source>
</evidence>
<dbReference type="InterPro" id="IPR009100">
    <property type="entry name" value="AcylCoA_DH/oxidase_NM_dom_sf"/>
</dbReference>
<keyword evidence="6" id="KW-0503">Monooxygenase</keyword>
<gene>
    <name evidence="17" type="ORF">MPL1032_130156</name>
</gene>
<dbReference type="PANTHER" id="PTHR43884:SF12">
    <property type="entry name" value="ISOVALERYL-COA DEHYDROGENASE, MITOCHONDRIAL-RELATED"/>
    <property type="match status" value="1"/>
</dbReference>
<evidence type="ECO:0000256" key="4">
    <source>
        <dbReference type="ARBA" id="ARBA00022741"/>
    </source>
</evidence>
<dbReference type="Gene3D" id="1.20.140.10">
    <property type="entry name" value="Butyryl-CoA Dehydrogenase, subunit A, domain 3"/>
    <property type="match status" value="1"/>
</dbReference>
<evidence type="ECO:0000256" key="8">
    <source>
        <dbReference type="ARBA" id="ARBA00034317"/>
    </source>
</evidence>
<dbReference type="NCBIfam" id="TIGR04022">
    <property type="entry name" value="sulfur_SfnB"/>
    <property type="match status" value="1"/>
</dbReference>
<evidence type="ECO:0000256" key="11">
    <source>
        <dbReference type="ARBA" id="ARBA00047859"/>
    </source>
</evidence>
<organism evidence="17 18">
    <name type="scientific">Mesorhizobium plurifarium</name>
    <dbReference type="NCBI Taxonomy" id="69974"/>
    <lineage>
        <taxon>Bacteria</taxon>
        <taxon>Pseudomonadati</taxon>
        <taxon>Pseudomonadota</taxon>
        <taxon>Alphaproteobacteria</taxon>
        <taxon>Hyphomicrobiales</taxon>
        <taxon>Phyllobacteriaceae</taxon>
        <taxon>Mesorhizobium</taxon>
    </lineage>
</organism>
<dbReference type="InterPro" id="IPR037069">
    <property type="entry name" value="AcylCoA_DH/ox_N_sf"/>
</dbReference>
<evidence type="ECO:0000256" key="5">
    <source>
        <dbReference type="ARBA" id="ARBA00023002"/>
    </source>
</evidence>
<dbReference type="GO" id="GO:0050660">
    <property type="term" value="F:flavin adenine dinucleotide binding"/>
    <property type="evidence" value="ECO:0007669"/>
    <property type="project" value="InterPro"/>
</dbReference>